<dbReference type="InterPro" id="IPR034457">
    <property type="entry name" value="Organic_radical-activating"/>
</dbReference>
<keyword evidence="5" id="KW-0479">Metal-binding</keyword>
<sequence>MGDNPQSAGTVFDVQRFSLHDGPGIRTTVFLKGCPLRCLWCHNPESIDFRPEIGWRPEHCTGCGACIEACPEGCHQLSQEDSHHRFDRADCTRCGRCAEACAFGALTRIGKRMGVDEVMTEVLKDRAYYKTSGGGLTLSGGEPLAQPEFAEALLSAARSEGIHTAVETSGQVRFQTLENMVELTDLFLFDLKETDPARHETYSGMDGQLIRENLQRLNALGADIILRCPIIPTLNDRPGHFAQISDLVNSLSHIREVHVMPYHPFASHKYSELGKSAPLGRIEAPDEPQKKQWVHALKVSCPVHI</sequence>
<dbReference type="Proteomes" id="UP000366872">
    <property type="component" value="Unassembled WGS sequence"/>
</dbReference>
<evidence type="ECO:0000259" key="10">
    <source>
        <dbReference type="PROSITE" id="PS51918"/>
    </source>
</evidence>
<dbReference type="Pfam" id="PF00037">
    <property type="entry name" value="Fer4"/>
    <property type="match status" value="1"/>
</dbReference>
<dbReference type="PROSITE" id="PS00198">
    <property type="entry name" value="4FE4S_FER_1"/>
    <property type="match status" value="1"/>
</dbReference>
<dbReference type="NCBIfam" id="TIGR02494">
    <property type="entry name" value="PFLE_PFLC"/>
    <property type="match status" value="1"/>
</dbReference>
<evidence type="ECO:0000256" key="3">
    <source>
        <dbReference type="ARBA" id="ARBA00022485"/>
    </source>
</evidence>
<keyword evidence="8" id="KW-0411">Iron-sulfur</keyword>
<comment type="cofactor">
    <cofactor evidence="1">
        <name>[4Fe-4S] cluster</name>
        <dbReference type="ChEBI" id="CHEBI:49883"/>
    </cofactor>
</comment>
<dbReference type="InterPro" id="IPR017900">
    <property type="entry name" value="4Fe4S_Fe_S_CS"/>
</dbReference>
<keyword evidence="4" id="KW-0949">S-adenosyl-L-methionine</keyword>
<dbReference type="Gene3D" id="3.20.20.70">
    <property type="entry name" value="Aldolase class I"/>
    <property type="match status" value="1"/>
</dbReference>
<dbReference type="RefSeq" id="WP_136079519.1">
    <property type="nucleotide sequence ID" value="NZ_CAAHFG010000001.1"/>
</dbReference>
<evidence type="ECO:0000256" key="5">
    <source>
        <dbReference type="ARBA" id="ARBA00022723"/>
    </source>
</evidence>
<evidence type="ECO:0000256" key="4">
    <source>
        <dbReference type="ARBA" id="ARBA00022691"/>
    </source>
</evidence>
<evidence type="ECO:0000256" key="1">
    <source>
        <dbReference type="ARBA" id="ARBA00001966"/>
    </source>
</evidence>
<evidence type="ECO:0000313" key="11">
    <source>
        <dbReference type="EMBL" id="VGO13989.1"/>
    </source>
</evidence>
<accession>A0A6C2U2G9</accession>
<evidence type="ECO:0000256" key="2">
    <source>
        <dbReference type="ARBA" id="ARBA00009777"/>
    </source>
</evidence>
<dbReference type="SFLD" id="SFLDS00029">
    <property type="entry name" value="Radical_SAM"/>
    <property type="match status" value="1"/>
</dbReference>
<dbReference type="InterPro" id="IPR012839">
    <property type="entry name" value="Organic_radical_activase"/>
</dbReference>
<dbReference type="PROSITE" id="PS51918">
    <property type="entry name" value="RADICAL_SAM"/>
    <property type="match status" value="1"/>
</dbReference>
<feature type="domain" description="4Fe-4S ferredoxin-type" evidence="9">
    <location>
        <begin position="82"/>
        <end position="111"/>
    </location>
</feature>
<organism evidence="11 12">
    <name type="scientific">Pontiella desulfatans</name>
    <dbReference type="NCBI Taxonomy" id="2750659"/>
    <lineage>
        <taxon>Bacteria</taxon>
        <taxon>Pseudomonadati</taxon>
        <taxon>Kiritimatiellota</taxon>
        <taxon>Kiritimatiellia</taxon>
        <taxon>Kiritimatiellales</taxon>
        <taxon>Pontiellaceae</taxon>
        <taxon>Pontiella</taxon>
    </lineage>
</organism>
<dbReference type="PANTHER" id="PTHR30352">
    <property type="entry name" value="PYRUVATE FORMATE-LYASE-ACTIVATING ENZYME"/>
    <property type="match status" value="1"/>
</dbReference>
<feature type="domain" description="Radical SAM core" evidence="10">
    <location>
        <begin position="20"/>
        <end position="295"/>
    </location>
</feature>
<dbReference type="EMBL" id="CAAHFG010000001">
    <property type="protein sequence ID" value="VGO13989.1"/>
    <property type="molecule type" value="Genomic_DNA"/>
</dbReference>
<keyword evidence="3" id="KW-0004">4Fe-4S</keyword>
<dbReference type="SFLD" id="SFLDG01066">
    <property type="entry name" value="organic_radical-activating_enz"/>
    <property type="match status" value="1"/>
</dbReference>
<dbReference type="AlphaFoldDB" id="A0A6C2U2G9"/>
<dbReference type="SUPFAM" id="SSF54862">
    <property type="entry name" value="4Fe-4S ferredoxins"/>
    <property type="match status" value="1"/>
</dbReference>
<proteinExistence type="inferred from homology"/>
<feature type="domain" description="4Fe-4S ferredoxin-type" evidence="9">
    <location>
        <begin position="51"/>
        <end position="80"/>
    </location>
</feature>
<reference evidence="11 12" key="1">
    <citation type="submission" date="2019-04" db="EMBL/GenBank/DDBJ databases">
        <authorList>
            <person name="Van Vliet M D."/>
        </authorList>
    </citation>
    <scope>NUCLEOTIDE SEQUENCE [LARGE SCALE GENOMIC DNA]</scope>
    <source>
        <strain evidence="11 12">F1</strain>
    </source>
</reference>
<dbReference type="Pfam" id="PF04055">
    <property type="entry name" value="Radical_SAM"/>
    <property type="match status" value="1"/>
</dbReference>
<dbReference type="InterPro" id="IPR058240">
    <property type="entry name" value="rSAM_sf"/>
</dbReference>
<protein>
    <submittedName>
        <fullName evidence="11">Benzylsuccinate synthase activating enzyme</fullName>
    </submittedName>
</protein>
<dbReference type="PROSITE" id="PS01087">
    <property type="entry name" value="RADICAL_ACTIVATING"/>
    <property type="match status" value="1"/>
</dbReference>
<dbReference type="InterPro" id="IPR040074">
    <property type="entry name" value="BssD/PflA/YjjW"/>
</dbReference>
<keyword evidence="7" id="KW-0408">Iron</keyword>
<dbReference type="InterPro" id="IPR001989">
    <property type="entry name" value="Radical_activat_CS"/>
</dbReference>
<keyword evidence="6" id="KW-0560">Oxidoreductase</keyword>
<dbReference type="SUPFAM" id="SSF102114">
    <property type="entry name" value="Radical SAM enzymes"/>
    <property type="match status" value="1"/>
</dbReference>
<dbReference type="InterPro" id="IPR013785">
    <property type="entry name" value="Aldolase_TIM"/>
</dbReference>
<keyword evidence="12" id="KW-1185">Reference proteome</keyword>
<evidence type="ECO:0000259" key="9">
    <source>
        <dbReference type="PROSITE" id="PS51379"/>
    </source>
</evidence>
<name>A0A6C2U2G9_PONDE</name>
<dbReference type="SFLD" id="SFLDG01118">
    <property type="entry name" value="activating_enzymes__group_2"/>
    <property type="match status" value="1"/>
</dbReference>
<dbReference type="InterPro" id="IPR007197">
    <property type="entry name" value="rSAM"/>
</dbReference>
<dbReference type="PIRSF" id="PIRSF000371">
    <property type="entry name" value="PFL_act_enz"/>
    <property type="match status" value="1"/>
</dbReference>
<dbReference type="PROSITE" id="PS51379">
    <property type="entry name" value="4FE4S_FER_2"/>
    <property type="match status" value="2"/>
</dbReference>
<evidence type="ECO:0000256" key="7">
    <source>
        <dbReference type="ARBA" id="ARBA00023004"/>
    </source>
</evidence>
<dbReference type="PANTHER" id="PTHR30352:SF4">
    <property type="entry name" value="PYRUVATE FORMATE-LYASE 2-ACTIVATING ENZYME"/>
    <property type="match status" value="1"/>
</dbReference>
<dbReference type="GO" id="GO:0016491">
    <property type="term" value="F:oxidoreductase activity"/>
    <property type="evidence" value="ECO:0007669"/>
    <property type="project" value="UniProtKB-KW"/>
</dbReference>
<gene>
    <name evidence="11" type="primary">bssD</name>
    <name evidence="11" type="ORF">PDESU_02546</name>
</gene>
<dbReference type="InterPro" id="IPR017896">
    <property type="entry name" value="4Fe4S_Fe-S-bd"/>
</dbReference>
<comment type="similarity">
    <text evidence="2">Belongs to the organic radical-activating enzymes family.</text>
</comment>
<evidence type="ECO:0000256" key="8">
    <source>
        <dbReference type="ARBA" id="ARBA00023014"/>
    </source>
</evidence>
<dbReference type="GO" id="GO:0046872">
    <property type="term" value="F:metal ion binding"/>
    <property type="evidence" value="ECO:0007669"/>
    <property type="project" value="UniProtKB-KW"/>
</dbReference>
<dbReference type="GO" id="GO:0051539">
    <property type="term" value="F:4 iron, 4 sulfur cluster binding"/>
    <property type="evidence" value="ECO:0007669"/>
    <property type="project" value="UniProtKB-KW"/>
</dbReference>
<evidence type="ECO:0000313" key="12">
    <source>
        <dbReference type="Proteomes" id="UP000366872"/>
    </source>
</evidence>
<evidence type="ECO:0000256" key="6">
    <source>
        <dbReference type="ARBA" id="ARBA00023002"/>
    </source>
</evidence>